<dbReference type="InterPro" id="IPR001448">
    <property type="entry name" value="SASP_alpha/beta-type"/>
</dbReference>
<gene>
    <name evidence="2" type="ORF">J2S03_002360</name>
</gene>
<protein>
    <recommendedName>
        <fullName evidence="4">Small, acid-soluble spore protein, alpha/beta type</fullName>
    </recommendedName>
</protein>
<dbReference type="Gene3D" id="6.10.10.80">
    <property type="entry name" value="Small, acid-soluble spore protein, alpha/beta type-like"/>
    <property type="match status" value="1"/>
</dbReference>
<dbReference type="InterPro" id="IPR038300">
    <property type="entry name" value="SASP_sf_alpha/beta"/>
</dbReference>
<dbReference type="EMBL" id="JAUSTP010000019">
    <property type="protein sequence ID" value="MDQ0190495.1"/>
    <property type="molecule type" value="Genomic_DNA"/>
</dbReference>
<dbReference type="RefSeq" id="WP_274455434.1">
    <property type="nucleotide sequence ID" value="NZ_CP067097.1"/>
</dbReference>
<evidence type="ECO:0000313" key="2">
    <source>
        <dbReference type="EMBL" id="MDQ0190495.1"/>
    </source>
</evidence>
<feature type="region of interest" description="Disordered" evidence="1">
    <location>
        <begin position="30"/>
        <end position="50"/>
    </location>
</feature>
<dbReference type="Pfam" id="PF00269">
    <property type="entry name" value="SASP"/>
    <property type="match status" value="1"/>
</dbReference>
<dbReference type="Proteomes" id="UP001232973">
    <property type="component" value="Unassembled WGS sequence"/>
</dbReference>
<keyword evidence="3" id="KW-1185">Reference proteome</keyword>
<name>A0ABT9XJK7_9BACL</name>
<comment type="caution">
    <text evidence="2">The sequence shown here is derived from an EMBL/GenBank/DDBJ whole genome shotgun (WGS) entry which is preliminary data.</text>
</comment>
<evidence type="ECO:0000256" key="1">
    <source>
        <dbReference type="SAM" id="MobiDB-lite"/>
    </source>
</evidence>
<evidence type="ECO:0000313" key="3">
    <source>
        <dbReference type="Proteomes" id="UP001232973"/>
    </source>
</evidence>
<proteinExistence type="predicted"/>
<reference evidence="2 3" key="1">
    <citation type="submission" date="2023-07" db="EMBL/GenBank/DDBJ databases">
        <title>Genomic Encyclopedia of Type Strains, Phase IV (KMG-IV): sequencing the most valuable type-strain genomes for metagenomic binning, comparative biology and taxonomic classification.</title>
        <authorList>
            <person name="Goeker M."/>
        </authorList>
    </citation>
    <scope>NUCLEOTIDE SEQUENCE [LARGE SCALE GENOMIC DNA]</scope>
    <source>
        <strain evidence="2 3">DSM 4006</strain>
    </source>
</reference>
<accession>A0ABT9XJK7</accession>
<organism evidence="2 3">
    <name type="scientific">Alicyclobacillus cycloheptanicus</name>
    <dbReference type="NCBI Taxonomy" id="1457"/>
    <lineage>
        <taxon>Bacteria</taxon>
        <taxon>Bacillati</taxon>
        <taxon>Bacillota</taxon>
        <taxon>Bacilli</taxon>
        <taxon>Bacillales</taxon>
        <taxon>Alicyclobacillaceae</taxon>
        <taxon>Alicyclobacillus</taxon>
    </lineage>
</organism>
<evidence type="ECO:0008006" key="4">
    <source>
        <dbReference type="Google" id="ProtNLM"/>
    </source>
</evidence>
<sequence>MARRRRRLLVPEARAAMDRLRGQVVDPASVPYANTADKGNLTTRQAGEMGGEIGGSMVRKLIEIAEQELSAEQGLSDPHS</sequence>